<evidence type="ECO:0000256" key="3">
    <source>
        <dbReference type="ARBA" id="ARBA00022723"/>
    </source>
</evidence>
<proteinExistence type="predicted"/>
<dbReference type="Proteomes" id="UP001460270">
    <property type="component" value="Unassembled WGS sequence"/>
</dbReference>
<evidence type="ECO:0000256" key="2">
    <source>
        <dbReference type="ARBA" id="ARBA00022692"/>
    </source>
</evidence>
<feature type="domain" description="Anthrax toxin receptor extracellular" evidence="7">
    <location>
        <begin position="28"/>
        <end position="75"/>
    </location>
</feature>
<dbReference type="GO" id="GO:0009986">
    <property type="term" value="C:cell surface"/>
    <property type="evidence" value="ECO:0007669"/>
    <property type="project" value="TreeGrafter"/>
</dbReference>
<reference evidence="9" key="1">
    <citation type="submission" date="2024-04" db="EMBL/GenBank/DDBJ databases">
        <title>Salinicola lusitanus LLJ914,a marine bacterium isolated from the Okinawa Trough.</title>
        <authorList>
            <person name="Li J."/>
        </authorList>
    </citation>
    <scope>NUCLEOTIDE SEQUENCE [LARGE SCALE GENOMIC DNA]</scope>
</reference>
<evidence type="ECO:0000256" key="4">
    <source>
        <dbReference type="ARBA" id="ARBA00022729"/>
    </source>
</evidence>
<sequence length="107" mass="12343">MTGEKRERSEREIARERKKQARKEILKRSCTEILSVEPSSVCVNQTFDIVLRGNGFSLGRSNDGVVCSFILDELIITCLQIKVRFRVRAEFESKVDVRMPRNFYAGT</sequence>
<evidence type="ECO:0000313" key="9">
    <source>
        <dbReference type="Proteomes" id="UP001460270"/>
    </source>
</evidence>
<dbReference type="PANTHER" id="PTHR16059">
    <property type="entry name" value="ANTHRAX TOXIN RECEPTOR"/>
    <property type="match status" value="1"/>
</dbReference>
<evidence type="ECO:0000313" key="8">
    <source>
        <dbReference type="EMBL" id="KAK7899544.1"/>
    </source>
</evidence>
<keyword evidence="9" id="KW-1185">Reference proteome</keyword>
<evidence type="ECO:0000256" key="1">
    <source>
        <dbReference type="ARBA" id="ARBA00004479"/>
    </source>
</evidence>
<dbReference type="Pfam" id="PF05587">
    <property type="entry name" value="Anth_Ig"/>
    <property type="match status" value="1"/>
</dbReference>
<keyword evidence="5" id="KW-1133">Transmembrane helix</keyword>
<organism evidence="8 9">
    <name type="scientific">Mugilogobius chulae</name>
    <name type="common">yellowstripe goby</name>
    <dbReference type="NCBI Taxonomy" id="88201"/>
    <lineage>
        <taxon>Eukaryota</taxon>
        <taxon>Metazoa</taxon>
        <taxon>Chordata</taxon>
        <taxon>Craniata</taxon>
        <taxon>Vertebrata</taxon>
        <taxon>Euteleostomi</taxon>
        <taxon>Actinopterygii</taxon>
        <taxon>Neopterygii</taxon>
        <taxon>Teleostei</taxon>
        <taxon>Neoteleostei</taxon>
        <taxon>Acanthomorphata</taxon>
        <taxon>Gobiaria</taxon>
        <taxon>Gobiiformes</taxon>
        <taxon>Gobioidei</taxon>
        <taxon>Gobiidae</taxon>
        <taxon>Gobionellinae</taxon>
        <taxon>Mugilogobius</taxon>
    </lineage>
</organism>
<gene>
    <name evidence="8" type="ORF">WMY93_020397</name>
</gene>
<keyword evidence="4" id="KW-0732">Signal</keyword>
<dbReference type="PANTHER" id="PTHR16059:SF13">
    <property type="entry name" value="ANTHRAX TOXIN RECEPTOR 2"/>
    <property type="match status" value="1"/>
</dbReference>
<dbReference type="GO" id="GO:0046872">
    <property type="term" value="F:metal ion binding"/>
    <property type="evidence" value="ECO:0007669"/>
    <property type="project" value="UniProtKB-KW"/>
</dbReference>
<protein>
    <recommendedName>
        <fullName evidence="7">Anthrax toxin receptor extracellular domain-containing protein</fullName>
    </recommendedName>
</protein>
<evidence type="ECO:0000256" key="5">
    <source>
        <dbReference type="ARBA" id="ARBA00022989"/>
    </source>
</evidence>
<name>A0AAW0NMT7_9GOBI</name>
<accession>A0AAW0NMT7</accession>
<dbReference type="InterPro" id="IPR008400">
    <property type="entry name" value="Anthrax_toxin_rcpt_extracel"/>
</dbReference>
<dbReference type="EMBL" id="JBBPFD010000014">
    <property type="protein sequence ID" value="KAK7899544.1"/>
    <property type="molecule type" value="Genomic_DNA"/>
</dbReference>
<keyword evidence="3" id="KW-0479">Metal-binding</keyword>
<dbReference type="GO" id="GO:0005886">
    <property type="term" value="C:plasma membrane"/>
    <property type="evidence" value="ECO:0007669"/>
    <property type="project" value="TreeGrafter"/>
</dbReference>
<dbReference type="AlphaFoldDB" id="A0AAW0NMT7"/>
<evidence type="ECO:0000259" key="7">
    <source>
        <dbReference type="Pfam" id="PF05587"/>
    </source>
</evidence>
<comment type="caution">
    <text evidence="8">The sequence shown here is derived from an EMBL/GenBank/DDBJ whole genome shotgun (WGS) entry which is preliminary data.</text>
</comment>
<comment type="subcellular location">
    <subcellularLocation>
        <location evidence="1">Membrane</location>
        <topology evidence="1">Single-pass type I membrane protein</topology>
    </subcellularLocation>
</comment>
<dbReference type="GO" id="GO:0004888">
    <property type="term" value="F:transmembrane signaling receptor activity"/>
    <property type="evidence" value="ECO:0007669"/>
    <property type="project" value="TreeGrafter"/>
</dbReference>
<keyword evidence="6" id="KW-0472">Membrane</keyword>
<keyword evidence="2" id="KW-0812">Transmembrane</keyword>
<evidence type="ECO:0000256" key="6">
    <source>
        <dbReference type="ARBA" id="ARBA00023136"/>
    </source>
</evidence>